<dbReference type="SUPFAM" id="SSF52172">
    <property type="entry name" value="CheY-like"/>
    <property type="match status" value="1"/>
</dbReference>
<dbReference type="Pfam" id="PF00072">
    <property type="entry name" value="Response_reg"/>
    <property type="match status" value="1"/>
</dbReference>
<evidence type="ECO:0000313" key="5">
    <source>
        <dbReference type="Proteomes" id="UP000484858"/>
    </source>
</evidence>
<feature type="modified residue" description="4-aspartylphosphate" evidence="2">
    <location>
        <position position="49"/>
    </location>
</feature>
<dbReference type="PROSITE" id="PS50110">
    <property type="entry name" value="RESPONSE_REGULATORY"/>
    <property type="match status" value="1"/>
</dbReference>
<evidence type="ECO:0000259" key="3">
    <source>
        <dbReference type="PROSITE" id="PS50110"/>
    </source>
</evidence>
<protein>
    <recommendedName>
        <fullName evidence="3">Response regulatory domain-containing protein</fullName>
    </recommendedName>
</protein>
<reference evidence="4 5" key="1">
    <citation type="submission" date="2013-04" db="EMBL/GenBank/DDBJ databases">
        <title>Gluconobacter oxydans NBRC 3293 whole genome sequence.</title>
        <authorList>
            <person name="Matsutani M."/>
            <person name="Yakushi T."/>
            <person name="Matsushita K."/>
        </authorList>
    </citation>
    <scope>NUCLEOTIDE SEQUENCE [LARGE SCALE GENOMIC DNA]</scope>
    <source>
        <strain evidence="4 5">NBRC 3293</strain>
    </source>
</reference>
<dbReference type="CDD" id="cd00156">
    <property type="entry name" value="REC"/>
    <property type="match status" value="1"/>
</dbReference>
<proteinExistence type="predicted"/>
<evidence type="ECO:0000256" key="1">
    <source>
        <dbReference type="ARBA" id="ARBA00022553"/>
    </source>
</evidence>
<evidence type="ECO:0000313" key="4">
    <source>
        <dbReference type="EMBL" id="GEM16286.1"/>
    </source>
</evidence>
<feature type="domain" description="Response regulatory" evidence="3">
    <location>
        <begin position="2"/>
        <end position="111"/>
    </location>
</feature>
<gene>
    <name evidence="4" type="ORF">NBRC3293_0783</name>
</gene>
<dbReference type="Proteomes" id="UP000484858">
    <property type="component" value="Unassembled WGS sequence"/>
</dbReference>
<comment type="caution">
    <text evidence="4">The sequence shown here is derived from an EMBL/GenBank/DDBJ whole genome shotgun (WGS) entry which is preliminary data.</text>
</comment>
<organism evidence="4 5">
    <name type="scientific">Gluconobacter oxydans NBRC 3293</name>
    <dbReference type="NCBI Taxonomy" id="1315969"/>
    <lineage>
        <taxon>Bacteria</taxon>
        <taxon>Pseudomonadati</taxon>
        <taxon>Pseudomonadota</taxon>
        <taxon>Alphaproteobacteria</taxon>
        <taxon>Acetobacterales</taxon>
        <taxon>Acetobacteraceae</taxon>
        <taxon>Gluconobacter</taxon>
    </lineage>
</organism>
<name>A0A829X707_GLUOY</name>
<dbReference type="Gene3D" id="3.40.50.2300">
    <property type="match status" value="1"/>
</dbReference>
<dbReference type="PANTHER" id="PTHR44591">
    <property type="entry name" value="STRESS RESPONSE REGULATOR PROTEIN 1"/>
    <property type="match status" value="1"/>
</dbReference>
<dbReference type="AlphaFoldDB" id="A0A829X707"/>
<sequence length="118" mass="12715">MKALLVEDDAAIALVVETVLVREGWSVRHVADGASALEGDEAPDLLVTDLNLPGAQNGLEIAHLLRERRRQMAVVLMSGDYEESDMAPQGMAVLPKPFRRAGLLAAIAQATEQVRDQA</sequence>
<dbReference type="InterPro" id="IPR011006">
    <property type="entry name" value="CheY-like_superfamily"/>
</dbReference>
<dbReference type="GO" id="GO:0000160">
    <property type="term" value="P:phosphorelay signal transduction system"/>
    <property type="evidence" value="ECO:0007669"/>
    <property type="project" value="InterPro"/>
</dbReference>
<dbReference type="PANTHER" id="PTHR44591:SF3">
    <property type="entry name" value="RESPONSE REGULATORY DOMAIN-CONTAINING PROTEIN"/>
    <property type="match status" value="1"/>
</dbReference>
<evidence type="ECO:0000256" key="2">
    <source>
        <dbReference type="PROSITE-ProRule" id="PRU00169"/>
    </source>
</evidence>
<dbReference type="EMBL" id="BARJ01000003">
    <property type="protein sequence ID" value="GEM16286.1"/>
    <property type="molecule type" value="Genomic_DNA"/>
</dbReference>
<dbReference type="InterPro" id="IPR050595">
    <property type="entry name" value="Bact_response_regulator"/>
</dbReference>
<dbReference type="InterPro" id="IPR001789">
    <property type="entry name" value="Sig_transdc_resp-reg_receiver"/>
</dbReference>
<dbReference type="SMART" id="SM00448">
    <property type="entry name" value="REC"/>
    <property type="match status" value="1"/>
</dbReference>
<keyword evidence="1 2" id="KW-0597">Phosphoprotein</keyword>
<accession>A0A829X707</accession>
<dbReference type="RefSeq" id="WP_172492196.1">
    <property type="nucleotide sequence ID" value="NZ_BARJ01000003.1"/>
</dbReference>